<protein>
    <submittedName>
        <fullName evidence="3">HD-GYP domain-containing protein (C-di-GMP phosphodiesterase class II)</fullName>
    </submittedName>
</protein>
<comment type="caution">
    <text evidence="3">The sequence shown here is derived from an EMBL/GenBank/DDBJ whole genome shotgun (WGS) entry which is preliminary data.</text>
</comment>
<keyword evidence="1" id="KW-1133">Transmembrane helix</keyword>
<evidence type="ECO:0000313" key="4">
    <source>
        <dbReference type="Proteomes" id="UP000573599"/>
    </source>
</evidence>
<gene>
    <name evidence="3" type="ORF">BJ986_000578</name>
</gene>
<reference evidence="3 4" key="1">
    <citation type="submission" date="2020-07" db="EMBL/GenBank/DDBJ databases">
        <title>Sequencing the genomes of 1000 actinobacteria strains.</title>
        <authorList>
            <person name="Klenk H.-P."/>
        </authorList>
    </citation>
    <scope>NUCLEOTIDE SEQUENCE [LARGE SCALE GENOMIC DNA]</scope>
    <source>
        <strain evidence="3 4">DSM 23987</strain>
    </source>
</reference>
<dbReference type="PANTHER" id="PTHR45228:SF4">
    <property type="entry name" value="LIPOPROTEIN"/>
    <property type="match status" value="1"/>
</dbReference>
<feature type="transmembrane region" description="Helical" evidence="1">
    <location>
        <begin position="76"/>
        <end position="103"/>
    </location>
</feature>
<feature type="transmembrane region" description="Helical" evidence="1">
    <location>
        <begin position="115"/>
        <end position="137"/>
    </location>
</feature>
<feature type="transmembrane region" description="Helical" evidence="1">
    <location>
        <begin position="149"/>
        <end position="176"/>
    </location>
</feature>
<dbReference type="PANTHER" id="PTHR45228">
    <property type="entry name" value="CYCLIC DI-GMP PHOSPHODIESTERASE TM_0186-RELATED"/>
    <property type="match status" value="1"/>
</dbReference>
<keyword evidence="1" id="KW-0812">Transmembrane</keyword>
<keyword evidence="1" id="KW-0472">Membrane</keyword>
<keyword evidence="4" id="KW-1185">Reference proteome</keyword>
<dbReference type="Pfam" id="PF13487">
    <property type="entry name" value="HD_5"/>
    <property type="match status" value="1"/>
</dbReference>
<feature type="domain" description="HD-GYP" evidence="2">
    <location>
        <begin position="243"/>
        <end position="438"/>
    </location>
</feature>
<name>A0A852WF68_9MICO</name>
<sequence>MSTASDPGTTPRRLHNRATIAYVSVVASVALGLAGLGWYTTRGIGDVYAVLVLAGLGITSWLLREIDVGARIHLSFLSIILLTSAVVVGPVGAAIVGAAAAVVQKETQPLIVRAFNIALCSSIGSLGGLVYLAAGGLANPGSSDSASRILLGVGLPLMVADVAQCLLNAALISGVVRFSAGVPMRTQFLKLLTTSGAAYVGYGVIGFLFVVLWLPAGVGWFSAVLVLAPLFVARWAFVQYGDELRAHDRTLRALVTAVETKDPANSGHSDRTAQLAQWLAETLGLGHKEIQDVRTAAMLHDIGKVCVPSKVLRARQPLTDDELVVLAEHALSAVELVQGIDFVAGSVDGIAHHHERFDGRGYPAGLKGEDIPLTARLVAVADTFDTLTTSRSYREAMSVDAALEIVTERAGAQFDPTVVDALRRVLARHEWVPTEHTPEELATAAVILDHDEPEVSDLYAERQDLRVKVKGSTTSVVMPVGGAR</sequence>
<dbReference type="SUPFAM" id="SSF109604">
    <property type="entry name" value="HD-domain/PDEase-like"/>
    <property type="match status" value="1"/>
</dbReference>
<dbReference type="RefSeq" id="WP_179420628.1">
    <property type="nucleotide sequence ID" value="NZ_JACCAB010000001.1"/>
</dbReference>
<accession>A0A852WF68</accession>
<dbReference type="Proteomes" id="UP000573599">
    <property type="component" value="Unassembled WGS sequence"/>
</dbReference>
<feature type="transmembrane region" description="Helical" evidence="1">
    <location>
        <begin position="220"/>
        <end position="237"/>
    </location>
</feature>
<dbReference type="InterPro" id="IPR003607">
    <property type="entry name" value="HD/PDEase_dom"/>
</dbReference>
<dbReference type="SMART" id="SM00471">
    <property type="entry name" value="HDc"/>
    <property type="match status" value="1"/>
</dbReference>
<evidence type="ECO:0000259" key="2">
    <source>
        <dbReference type="PROSITE" id="PS51832"/>
    </source>
</evidence>
<dbReference type="AlphaFoldDB" id="A0A852WF68"/>
<feature type="transmembrane region" description="Helical" evidence="1">
    <location>
        <begin position="47"/>
        <end position="64"/>
    </location>
</feature>
<dbReference type="CDD" id="cd00077">
    <property type="entry name" value="HDc"/>
    <property type="match status" value="1"/>
</dbReference>
<dbReference type="EMBL" id="JACCAB010000001">
    <property type="protein sequence ID" value="NYG06091.1"/>
    <property type="molecule type" value="Genomic_DNA"/>
</dbReference>
<dbReference type="PROSITE" id="PS51832">
    <property type="entry name" value="HD_GYP"/>
    <property type="match status" value="1"/>
</dbReference>
<feature type="transmembrane region" description="Helical" evidence="1">
    <location>
        <begin position="188"/>
        <end position="214"/>
    </location>
</feature>
<evidence type="ECO:0000256" key="1">
    <source>
        <dbReference type="SAM" id="Phobius"/>
    </source>
</evidence>
<evidence type="ECO:0000313" key="3">
    <source>
        <dbReference type="EMBL" id="NYG06091.1"/>
    </source>
</evidence>
<organism evidence="3 4">
    <name type="scientific">Pedococcus badiiscoriae</name>
    <dbReference type="NCBI Taxonomy" id="642776"/>
    <lineage>
        <taxon>Bacteria</taxon>
        <taxon>Bacillati</taxon>
        <taxon>Actinomycetota</taxon>
        <taxon>Actinomycetes</taxon>
        <taxon>Micrococcales</taxon>
        <taxon>Intrasporangiaceae</taxon>
        <taxon>Pedococcus</taxon>
    </lineage>
</organism>
<dbReference type="InterPro" id="IPR052020">
    <property type="entry name" value="Cyclic_di-GMP/3'3'-cGAMP_PDE"/>
</dbReference>
<dbReference type="InterPro" id="IPR037522">
    <property type="entry name" value="HD_GYP_dom"/>
</dbReference>
<feature type="transmembrane region" description="Helical" evidence="1">
    <location>
        <begin position="20"/>
        <end position="40"/>
    </location>
</feature>
<dbReference type="Gene3D" id="1.10.3210.10">
    <property type="entry name" value="Hypothetical protein af1432"/>
    <property type="match status" value="1"/>
</dbReference>
<proteinExistence type="predicted"/>